<dbReference type="Proteomes" id="UP001431634">
    <property type="component" value="Unassembled WGS sequence"/>
</dbReference>
<gene>
    <name evidence="1" type="ORF">QJV27_02010</name>
</gene>
<evidence type="ECO:0008006" key="3">
    <source>
        <dbReference type="Google" id="ProtNLM"/>
    </source>
</evidence>
<accession>A0ABT6PZ79</accession>
<sequence length="353" mass="37116">MALGGNLNIGLLQPTAIDNINGKIQANGNIILNGSSYQSSDQSYLIAQQQLQANFSDDVTNNDQIVGGSNLTFTANSLLNGTQGLMYSGQGNINLAVTGQNGLSNCGNIQATGDNSQLSINSSVLNNQGIILSKNSIVINANQQLNNQRNQDIFGKVITQGRDLIIDAPTINNDGLMISPADLVITAQTVANTGYVSADQQLKVTAENSIVNNTAGSELIFNNQSLVSGSFIGGNLRLSAQTIQSQNGWMQGNKAINLTANRITNTQKGVILSTNGDVTLQGIGSTEGNILPVASVMNNDSNIQAYNRLWVATQNLDNTNGILSSDSGNIRLDYGSSGIALQTFKNTGGHLNL</sequence>
<comment type="caution">
    <text evidence="1">The sequence shown here is derived from an EMBL/GenBank/DDBJ whole genome shotgun (WGS) entry which is preliminary data.</text>
</comment>
<organism evidence="1 2">
    <name type="scientific">Commensalibacter oyaizuii</name>
    <dbReference type="NCBI Taxonomy" id="3043873"/>
    <lineage>
        <taxon>Bacteria</taxon>
        <taxon>Pseudomonadati</taxon>
        <taxon>Pseudomonadota</taxon>
        <taxon>Alphaproteobacteria</taxon>
        <taxon>Acetobacterales</taxon>
        <taxon>Acetobacteraceae</taxon>
    </lineage>
</organism>
<evidence type="ECO:0000313" key="2">
    <source>
        <dbReference type="Proteomes" id="UP001431634"/>
    </source>
</evidence>
<dbReference type="NCBIfam" id="TIGR01731">
    <property type="entry name" value="fil_hemag_20aa"/>
    <property type="match status" value="5"/>
</dbReference>
<dbReference type="InterPro" id="IPR010069">
    <property type="entry name" value="CdiA_FHA1_rpt"/>
</dbReference>
<evidence type="ECO:0000313" key="1">
    <source>
        <dbReference type="EMBL" id="MDI2090165.1"/>
    </source>
</evidence>
<name>A0ABT6PZ79_9PROT</name>
<reference evidence="1" key="1">
    <citation type="submission" date="2023-05" db="EMBL/GenBank/DDBJ databases">
        <title>Whole genome sequence of Commensalibacter sp.</title>
        <authorList>
            <person name="Charoenyingcharoen P."/>
            <person name="Yukphan P."/>
        </authorList>
    </citation>
    <scope>NUCLEOTIDE SEQUENCE</scope>
    <source>
        <strain evidence="1">TBRC 16381</strain>
    </source>
</reference>
<dbReference type="RefSeq" id="WP_281447316.1">
    <property type="nucleotide sequence ID" value="NZ_JASBAO010000001.1"/>
</dbReference>
<dbReference type="EMBL" id="JASBAO010000001">
    <property type="protein sequence ID" value="MDI2090165.1"/>
    <property type="molecule type" value="Genomic_DNA"/>
</dbReference>
<proteinExistence type="predicted"/>
<protein>
    <recommendedName>
        <fullName evidence="3">Filamentous haemagglutinin FhaB/tRNA nuclease CdiA-like TPS domain-containing protein</fullName>
    </recommendedName>
</protein>
<keyword evidence="2" id="KW-1185">Reference proteome</keyword>